<keyword evidence="3" id="KW-1185">Reference proteome</keyword>
<accession>A0A1Y2DBF8</accession>
<evidence type="ECO:0000256" key="1">
    <source>
        <dbReference type="SAM" id="MobiDB-lite"/>
    </source>
</evidence>
<feature type="region of interest" description="Disordered" evidence="1">
    <location>
        <begin position="140"/>
        <end position="176"/>
    </location>
</feature>
<comment type="caution">
    <text evidence="2">The sequence shown here is derived from an EMBL/GenBank/DDBJ whole genome shotgun (WGS) entry which is preliminary data.</text>
</comment>
<protein>
    <submittedName>
        <fullName evidence="2">Uncharacterized protein</fullName>
    </submittedName>
</protein>
<dbReference type="Proteomes" id="UP000193467">
    <property type="component" value="Unassembled WGS sequence"/>
</dbReference>
<name>A0A1Y2DBF8_9BASI</name>
<proteinExistence type="predicted"/>
<evidence type="ECO:0000313" key="2">
    <source>
        <dbReference type="EMBL" id="ORY56456.1"/>
    </source>
</evidence>
<dbReference type="InParanoid" id="A0A1Y2DBF8"/>
<dbReference type="AlphaFoldDB" id="A0A1Y2DBF8"/>
<gene>
    <name evidence="2" type="ORF">BCR35DRAFT_309866</name>
</gene>
<feature type="compositionally biased region" description="Low complexity" evidence="1">
    <location>
        <begin position="140"/>
        <end position="151"/>
    </location>
</feature>
<organism evidence="2 3">
    <name type="scientific">Leucosporidium creatinivorum</name>
    <dbReference type="NCBI Taxonomy" id="106004"/>
    <lineage>
        <taxon>Eukaryota</taxon>
        <taxon>Fungi</taxon>
        <taxon>Dikarya</taxon>
        <taxon>Basidiomycota</taxon>
        <taxon>Pucciniomycotina</taxon>
        <taxon>Microbotryomycetes</taxon>
        <taxon>Leucosporidiales</taxon>
        <taxon>Leucosporidium</taxon>
    </lineage>
</organism>
<dbReference type="OrthoDB" id="952271at2759"/>
<dbReference type="EMBL" id="MCGR01000086">
    <property type="protein sequence ID" value="ORY56456.1"/>
    <property type="molecule type" value="Genomic_DNA"/>
</dbReference>
<evidence type="ECO:0000313" key="3">
    <source>
        <dbReference type="Proteomes" id="UP000193467"/>
    </source>
</evidence>
<reference evidence="2 3" key="1">
    <citation type="submission" date="2016-07" db="EMBL/GenBank/DDBJ databases">
        <title>Pervasive Adenine N6-methylation of Active Genes in Fungi.</title>
        <authorList>
            <consortium name="DOE Joint Genome Institute"/>
            <person name="Mondo S.J."/>
            <person name="Dannebaum R.O."/>
            <person name="Kuo R.C."/>
            <person name="Labutti K."/>
            <person name="Haridas S."/>
            <person name="Kuo A."/>
            <person name="Salamov A."/>
            <person name="Ahrendt S.R."/>
            <person name="Lipzen A."/>
            <person name="Sullivan W."/>
            <person name="Andreopoulos W.B."/>
            <person name="Clum A."/>
            <person name="Lindquist E."/>
            <person name="Daum C."/>
            <person name="Ramamoorthy G.K."/>
            <person name="Gryganskyi A."/>
            <person name="Culley D."/>
            <person name="Magnuson J.K."/>
            <person name="James T.Y."/>
            <person name="O'Malley M.A."/>
            <person name="Stajich J.E."/>
            <person name="Spatafora J.W."/>
            <person name="Visel A."/>
            <person name="Grigoriev I.V."/>
        </authorList>
    </citation>
    <scope>NUCLEOTIDE SEQUENCE [LARGE SCALE GENOMIC DNA]</scope>
    <source>
        <strain evidence="2 3">62-1032</strain>
    </source>
</reference>
<dbReference type="STRING" id="106004.A0A1Y2DBF8"/>
<sequence>MREDFFPSPSHPIRRLSIHMNSQRLPSEQVLALAPTIAQFNVPMDEAQLAAFVASRPTVEQVKGFATQFLGAAGKSQEEIESVLQVVDRLVDQSTPEGVEVVEDVEAWKSKLVPAPYATPVAEVSLSPSSCDMEVLLIPSTSSCSTPTSSPRSKEPSPKRRSNDEKTVHRTFSSSN</sequence>
<feature type="compositionally biased region" description="Basic and acidic residues" evidence="1">
    <location>
        <begin position="152"/>
        <end position="168"/>
    </location>
</feature>